<feature type="compositionally biased region" description="Basic residues" evidence="1">
    <location>
        <begin position="252"/>
        <end position="263"/>
    </location>
</feature>
<feature type="compositionally biased region" description="Basic residues" evidence="1">
    <location>
        <begin position="406"/>
        <end position="417"/>
    </location>
</feature>
<evidence type="ECO:0000256" key="1">
    <source>
        <dbReference type="SAM" id="MobiDB-lite"/>
    </source>
</evidence>
<feature type="compositionally biased region" description="Basic residues" evidence="1">
    <location>
        <begin position="214"/>
        <end position="224"/>
    </location>
</feature>
<accession>Q53478</accession>
<evidence type="ECO:0000313" key="2">
    <source>
        <dbReference type="EMBL" id="AAB32262.1"/>
    </source>
</evidence>
<sequence>MPQHQHLAVQVASILADQAFLALRIQISRYQQCRTARHNTQNTTFPIIIDIFAFRRPQKLEIHAVPLPTLFRTMPRPLIKFRLSGINPAVRYLADCLKAAVVVAVVMRQNQLVQTADTRRIQTRHDTRLCRRYRSRIEKQMAVCRPHKHRQALPRIPNRNRSFVFRYCFRTVGYKPCQQQHRPRTQTQAARQQQQQSGTHRQHQQRQRCGGNGKLRRHIGKPHQKPQSVFRQKCPRLLKRRKRHDRTQQRQRGQHPRKPRYRHRIDQRADQRQRGKQITEQNQRQHRSRPLPAHGGLPFPLVQTPCTRPYQGRHQTERQPSTDTQNRQRVEQQHRRQRLPPRRPRRQSSPAPRPRERRQHQNTALRRHGKTGKQRVKQRARTPRRQNPRARPGGKARGTGKQPLRQPRKQHRHHRNVQTRNTDQMRQPQRPERLPQSGAQCRLFAHAQRAHQPDAV</sequence>
<gene>
    <name evidence="2" type="primary">orf2</name>
</gene>
<proteinExistence type="predicted"/>
<dbReference type="AlphaFoldDB" id="Q53478"/>
<dbReference type="EMBL" id="S75490">
    <property type="protein sequence ID" value="AAB32262.1"/>
    <property type="molecule type" value="Genomic_DNA"/>
</dbReference>
<reference evidence="2" key="1">
    <citation type="journal article" date="1993" name="Mol. Microbiol.">
        <title>A novel determinant (comA) essential for natural transformation competence in Neisseria gonorrhoeae and the effect of a comA defect on pilin variation.</title>
        <authorList>
            <person name="Facius D."/>
            <person name="Meyer T.F."/>
        </authorList>
    </citation>
    <scope>NUCLEOTIDE SEQUENCE</scope>
</reference>
<feature type="compositionally biased region" description="Polar residues" evidence="1">
    <location>
        <begin position="418"/>
        <end position="427"/>
    </location>
</feature>
<feature type="compositionally biased region" description="Basic residues" evidence="1">
    <location>
        <begin position="335"/>
        <end position="346"/>
    </location>
</feature>
<feature type="region of interest" description="Disordered" evidence="1">
    <location>
        <begin position="178"/>
        <end position="456"/>
    </location>
</feature>
<feature type="compositionally biased region" description="Basic residues" evidence="1">
    <location>
        <begin position="355"/>
        <end position="394"/>
    </location>
</feature>
<feature type="compositionally biased region" description="Basic and acidic residues" evidence="1">
    <location>
        <begin position="264"/>
        <end position="273"/>
    </location>
</feature>
<protein>
    <submittedName>
        <fullName evidence="2">Orf2 protein</fullName>
    </submittedName>
</protein>
<organism evidence="2">
    <name type="scientific">Neisseria gonorrhoeae</name>
    <dbReference type="NCBI Taxonomy" id="485"/>
    <lineage>
        <taxon>Bacteria</taxon>
        <taxon>Pseudomonadati</taxon>
        <taxon>Pseudomonadota</taxon>
        <taxon>Betaproteobacteria</taxon>
        <taxon>Neisseriales</taxon>
        <taxon>Neisseriaceae</taxon>
        <taxon>Neisseria</taxon>
    </lineage>
</organism>
<name>Q53478_NEIGO</name>
<feature type="compositionally biased region" description="Low complexity" evidence="1">
    <location>
        <begin position="185"/>
        <end position="199"/>
    </location>
</feature>
<feature type="compositionally biased region" description="Basic residues" evidence="1">
    <location>
        <begin position="233"/>
        <end position="245"/>
    </location>
</feature>